<dbReference type="EMBL" id="CP027665">
    <property type="protein sequence ID" value="AVO36354.1"/>
    <property type="molecule type" value="Genomic_DNA"/>
</dbReference>
<feature type="domain" description="Baseplate protein J-like barrel" evidence="1">
    <location>
        <begin position="171"/>
        <end position="256"/>
    </location>
</feature>
<protein>
    <recommendedName>
        <fullName evidence="1">Baseplate protein J-like barrel domain-containing protein</fullName>
    </recommendedName>
</protein>
<dbReference type="KEGG" id="thas:C6Y53_00595"/>
<organism evidence="2 3">
    <name type="scientific">Pukyongiella litopenaei</name>
    <dbReference type="NCBI Taxonomy" id="2605946"/>
    <lineage>
        <taxon>Bacteria</taxon>
        <taxon>Pseudomonadati</taxon>
        <taxon>Pseudomonadota</taxon>
        <taxon>Alphaproteobacteria</taxon>
        <taxon>Rhodobacterales</taxon>
        <taxon>Paracoccaceae</taxon>
        <taxon>Pukyongiella</taxon>
    </lineage>
</organism>
<dbReference type="RefSeq" id="WP_106470669.1">
    <property type="nucleotide sequence ID" value="NZ_CP027665.1"/>
</dbReference>
<dbReference type="InterPro" id="IPR006949">
    <property type="entry name" value="Barrel_Baseplate_J-like"/>
</dbReference>
<dbReference type="AlphaFoldDB" id="A0A2S0MKD6"/>
<evidence type="ECO:0000313" key="3">
    <source>
        <dbReference type="Proteomes" id="UP000237655"/>
    </source>
</evidence>
<proteinExistence type="predicted"/>
<name>A0A2S0MKD6_9RHOB</name>
<evidence type="ECO:0000313" key="2">
    <source>
        <dbReference type="EMBL" id="AVO36354.1"/>
    </source>
</evidence>
<sequence>MSFRRRDYPEVLETMLTGLAGGTSAEAHPFPPPGDGIRTLLEAPPARRLVSVHGARNGLSHRFRAGTDVELSADGTALIWKDAGDKPDAGTLFEVNYLRRDTAVQLTDFEVGSVTRTLVESIARETARVHAEMEGVYRAGFLDTATGRALDNVVALLGVTRVPGGRARTELRFQRDAGATGAITIPQGTRVIDADVTVEYETVEPVTMTPAQRRVSVEARDVEPGNSPVGADVLIVLPVPIAGVASVTNPAPAARGGAPETDTELRARARAFLQGSERGTLGALRAALARQGLQGEIEEPADRPGVVVVRPVAEAMSPERHAQLARALDEARPAGIVLELAGTEVPVGVDLSLQVTTRAGLAEPDRRAAHEAVRGAVADYFAALPVKDNASINRIVGAVLAVEGVEDISLLSADLLLSSGAENRLDAAGGVIDLAGVATALSDVSISDPLLPTRMDFAVSFSAAEPAPDANQITAALDVAVSHLTDRAAAGGTEAERSLSFGKLLHVLPAPLGDGATLAAFDAASPQPALPTDAGAYAVSLFLQQANGLTRVLSADGDTYLLDAGERLTLGAVSVEAED</sequence>
<accession>A0A2S0MKD6</accession>
<dbReference type="Proteomes" id="UP000237655">
    <property type="component" value="Chromosome"/>
</dbReference>
<dbReference type="Pfam" id="PF04865">
    <property type="entry name" value="Baseplate_J"/>
    <property type="match status" value="1"/>
</dbReference>
<keyword evidence="3" id="KW-1185">Reference proteome</keyword>
<evidence type="ECO:0000259" key="1">
    <source>
        <dbReference type="Pfam" id="PF04865"/>
    </source>
</evidence>
<reference evidence="3" key="1">
    <citation type="submission" date="2018-03" db="EMBL/GenBank/DDBJ databases">
        <title>Genomic analysis of the strain SH-1 isolated from shrimp intestine.</title>
        <authorList>
            <person name="Kim Y.-S."/>
            <person name="Kim S.-E."/>
            <person name="Kim K.-H."/>
        </authorList>
    </citation>
    <scope>NUCLEOTIDE SEQUENCE [LARGE SCALE GENOMIC DNA]</scope>
    <source>
        <strain evidence="3">SH-1</strain>
    </source>
</reference>
<gene>
    <name evidence="2" type="ORF">C6Y53_00595</name>
</gene>